<evidence type="ECO:0000256" key="2">
    <source>
        <dbReference type="ARBA" id="ARBA00023224"/>
    </source>
</evidence>
<dbReference type="Gene3D" id="3.30.450.20">
    <property type="entry name" value="PAS domain"/>
    <property type="match status" value="1"/>
</dbReference>
<dbReference type="InterPro" id="IPR029151">
    <property type="entry name" value="Sensor-like_sf"/>
</dbReference>
<dbReference type="PANTHER" id="PTHR32089">
    <property type="entry name" value="METHYL-ACCEPTING CHEMOTAXIS PROTEIN MCPB"/>
    <property type="match status" value="1"/>
</dbReference>
<keyword evidence="7" id="KW-1133">Transmembrane helix</keyword>
<feature type="coiled-coil region" evidence="5">
    <location>
        <begin position="769"/>
        <end position="796"/>
    </location>
</feature>
<keyword evidence="7" id="KW-0472">Membrane</keyword>
<comment type="similarity">
    <text evidence="3">Belongs to the methyl-accepting chemotaxis (MCP) protein family.</text>
</comment>
<evidence type="ECO:0000259" key="10">
    <source>
        <dbReference type="PROSITE" id="PS50885"/>
    </source>
</evidence>
<dbReference type="Gene3D" id="6.10.340.10">
    <property type="match status" value="1"/>
</dbReference>
<dbReference type="Pfam" id="PF00672">
    <property type="entry name" value="HAMP"/>
    <property type="match status" value="2"/>
</dbReference>
<feature type="domain" description="Methyl-accepting transducer" evidence="9">
    <location>
        <begin position="840"/>
        <end position="1076"/>
    </location>
</feature>
<accession>A0A941JR76</accession>
<feature type="compositionally biased region" description="Basic and acidic residues" evidence="6">
    <location>
        <begin position="21"/>
        <end position="33"/>
    </location>
</feature>
<reference evidence="11" key="1">
    <citation type="submission" date="2021-02" db="EMBL/GenBank/DDBJ databases">
        <title>Metagenome analyses of Stigonema ocellatum DSM 106950, Chlorogloea purpurea SAG 13.99 and Gomphosphaeria aponina DSM 107014.</title>
        <authorList>
            <person name="Marter P."/>
            <person name="Huang S."/>
        </authorList>
    </citation>
    <scope>NUCLEOTIDE SEQUENCE</scope>
    <source>
        <strain evidence="11">JP213</strain>
    </source>
</reference>
<dbReference type="GO" id="GO:0004888">
    <property type="term" value="F:transmembrane signaling receptor activity"/>
    <property type="evidence" value="ECO:0007669"/>
    <property type="project" value="InterPro"/>
</dbReference>
<dbReference type="AlphaFoldDB" id="A0A941JR76"/>
<keyword evidence="1" id="KW-0145">Chemotaxis</keyword>
<dbReference type="Proteomes" id="UP000767446">
    <property type="component" value="Unassembled WGS sequence"/>
</dbReference>
<dbReference type="InterPro" id="IPR003018">
    <property type="entry name" value="GAF"/>
</dbReference>
<feature type="transmembrane region" description="Helical" evidence="7">
    <location>
        <begin position="64"/>
        <end position="87"/>
    </location>
</feature>
<comment type="caution">
    <text evidence="11">The sequence shown here is derived from an EMBL/GenBank/DDBJ whole genome shotgun (WGS) entry which is preliminary data.</text>
</comment>
<keyword evidence="7" id="KW-0812">Transmembrane</keyword>
<evidence type="ECO:0000259" key="9">
    <source>
        <dbReference type="PROSITE" id="PS50111"/>
    </source>
</evidence>
<dbReference type="PRINTS" id="PR00260">
    <property type="entry name" value="CHEMTRNSDUCR"/>
</dbReference>
<name>A0A941JR76_9CHRO</name>
<evidence type="ECO:0000256" key="3">
    <source>
        <dbReference type="ARBA" id="ARBA00029447"/>
    </source>
</evidence>
<dbReference type="SMART" id="SM00283">
    <property type="entry name" value="MA"/>
    <property type="match status" value="1"/>
</dbReference>
<dbReference type="PROSITE" id="PS50885">
    <property type="entry name" value="HAMP"/>
    <property type="match status" value="2"/>
</dbReference>
<dbReference type="InterPro" id="IPR016132">
    <property type="entry name" value="Phyto_chromo_attachment"/>
</dbReference>
<dbReference type="PROSITE" id="PS50046">
    <property type="entry name" value="PHYTOCHROME_2"/>
    <property type="match status" value="2"/>
</dbReference>
<dbReference type="SMART" id="SM00065">
    <property type="entry name" value="GAF"/>
    <property type="match status" value="2"/>
</dbReference>
<feature type="domain" description="Phytochrome chromophore attachment site" evidence="8">
    <location>
        <begin position="622"/>
        <end position="758"/>
    </location>
</feature>
<dbReference type="SUPFAM" id="SSF58104">
    <property type="entry name" value="Methyl-accepting chemotaxis protein (MCP) signaling domain"/>
    <property type="match status" value="1"/>
</dbReference>
<feature type="domain" description="HAMP" evidence="10">
    <location>
        <begin position="374"/>
        <end position="426"/>
    </location>
</feature>
<dbReference type="FunFam" id="1.10.287.950:FF:000001">
    <property type="entry name" value="Methyl-accepting chemotaxis sensory transducer"/>
    <property type="match status" value="1"/>
</dbReference>
<dbReference type="InterPro" id="IPR004089">
    <property type="entry name" value="MCPsignal_dom"/>
</dbReference>
<evidence type="ECO:0000313" key="12">
    <source>
        <dbReference type="Proteomes" id="UP000767446"/>
    </source>
</evidence>
<dbReference type="GO" id="GO:0007165">
    <property type="term" value="P:signal transduction"/>
    <property type="evidence" value="ECO:0007669"/>
    <property type="project" value="UniProtKB-KW"/>
</dbReference>
<dbReference type="GO" id="GO:0016020">
    <property type="term" value="C:membrane"/>
    <property type="evidence" value="ECO:0007669"/>
    <property type="project" value="InterPro"/>
</dbReference>
<evidence type="ECO:0000256" key="6">
    <source>
        <dbReference type="SAM" id="MobiDB-lite"/>
    </source>
</evidence>
<dbReference type="Pfam" id="PF01590">
    <property type="entry name" value="GAF"/>
    <property type="match status" value="2"/>
</dbReference>
<dbReference type="InterPro" id="IPR029016">
    <property type="entry name" value="GAF-like_dom_sf"/>
</dbReference>
<dbReference type="EMBL" id="JADQBC010000004">
    <property type="protein sequence ID" value="MBR8826511.1"/>
    <property type="molecule type" value="Genomic_DNA"/>
</dbReference>
<dbReference type="Pfam" id="PF00015">
    <property type="entry name" value="MCPsignal"/>
    <property type="match status" value="1"/>
</dbReference>
<evidence type="ECO:0000259" key="8">
    <source>
        <dbReference type="PROSITE" id="PS50046"/>
    </source>
</evidence>
<gene>
    <name evidence="11" type="ORF">DSM107014_01160</name>
</gene>
<keyword evidence="2 4" id="KW-0807">Transducer</keyword>
<organism evidence="11 12">
    <name type="scientific">Gomphosphaeria aponina SAG 52.96 = DSM 107014</name>
    <dbReference type="NCBI Taxonomy" id="1521640"/>
    <lineage>
        <taxon>Bacteria</taxon>
        <taxon>Bacillati</taxon>
        <taxon>Cyanobacteriota</taxon>
        <taxon>Cyanophyceae</taxon>
        <taxon>Oscillatoriophycideae</taxon>
        <taxon>Chroococcales</taxon>
        <taxon>Gomphosphaeriaceae</taxon>
        <taxon>Gomphosphaeria</taxon>
    </lineage>
</organism>
<dbReference type="SUPFAM" id="SSF55781">
    <property type="entry name" value="GAF domain-like"/>
    <property type="match status" value="2"/>
</dbReference>
<evidence type="ECO:0000256" key="7">
    <source>
        <dbReference type="SAM" id="Phobius"/>
    </source>
</evidence>
<feature type="transmembrane region" description="Helical" evidence="7">
    <location>
        <begin position="350"/>
        <end position="373"/>
    </location>
</feature>
<feature type="region of interest" description="Disordered" evidence="6">
    <location>
        <begin position="1"/>
        <end position="45"/>
    </location>
</feature>
<evidence type="ECO:0000256" key="5">
    <source>
        <dbReference type="SAM" id="Coils"/>
    </source>
</evidence>
<dbReference type="CDD" id="cd18773">
    <property type="entry name" value="PDC1_HK_sensor"/>
    <property type="match status" value="1"/>
</dbReference>
<evidence type="ECO:0000256" key="4">
    <source>
        <dbReference type="PROSITE-ProRule" id="PRU00284"/>
    </source>
</evidence>
<dbReference type="Gene3D" id="1.10.287.950">
    <property type="entry name" value="Methyl-accepting chemotaxis protein"/>
    <property type="match status" value="1"/>
</dbReference>
<dbReference type="CDD" id="cd11386">
    <property type="entry name" value="MCP_signal"/>
    <property type="match status" value="1"/>
</dbReference>
<feature type="domain" description="HAMP" evidence="10">
    <location>
        <begin position="784"/>
        <end position="835"/>
    </location>
</feature>
<sequence>MTKTSPKPQDKNSAIEAKITPTHDKSSLKKSGETGKVLAQNSRQWRQASSGKDWWEKKSLGFKATLAAALMGVLPIIIIGGIAYFLANRQFEKQATENVQSRAVELKDKLQLSLENIYGDIQILSGLNVFTDPSLREKITREEKEAILTEYVKNSYYYDSLAVFDLKGDVLAQSEGEKLPNKFEQDYIQAVLKTKNTFISDPQISPQTGILSVYVSAPIINRETGKMDAIIRSRLPMMGFNEIFLGQKKRGGNYHIIDSRNKIVSAENEEEINKPLAQLFPVVGARVEEIEAGDESQAPEALTITDNHEGKEAIIGVGFLDKELEEKYNLDWKMLVAVEQNVALAAKSQLLWTLLFGSVVTAGMVSSLAILLVNRATRPIQDVARAVEKIGQGDFTTQLVVTGQDEIGLLSSNINQMTNRIKTLIEEQQLSATQAVLLRNITLKLAEALNTETVFKIVVTEMREALGSDRVLVYRFDENWQGKIIAESVGDSWPLSLGATINDPCFAERYVQKYKQGRVQATPDIYNAGLTECHIQQLEPFAVKANLVAPITVEGELLGLLITHQCDRPRHWEKTEIDFFAQTATQIGPALERTILLEKQVLDAQLAQSLKEITIRIAQSLNQDAVFDIAVRESRLALAADRVIVYLFAPDWSGTVVAESVGDLWPRALGNTIDDPCFIEKYIEKYKQGRVHPTNNIYTAGLTDCYLRQLEPFAVKANLVTPIIVEGELIGLLIAHQCSGPRKWEQGEIDFLTQVATQIGPALERVNLLAGQRQAEAEQRQEKERLQQRALELLMEVDPVSQGDLTIRASVTEDEIGTIADSYNAMIENLRRIVDQVQSAAMQVTATTRENEIYVGNLSAESLRQATDIMQTLDKIQGMNESISAVAASAEQAEVAVKLASDSVESGDAAMNRTVDGILAIRETVAETAKKVKRLGESTQKISQVVNLISSFADQTNLLALNASIEAAHAGEEGRGFAVVADEVRSLARQSAAATAEIEKVVTQIQAETNEVVAAMETGTQQVVLGTKLVEETRQNLNQITAASAQITQLVGAIASSALEQSLTSEEVTKTMSDVAEISNNTSKTASQVSESFKDLLAVAEQLQASIGRFKIH</sequence>
<protein>
    <submittedName>
        <fullName evidence="11">GAF domain-containing protein</fullName>
    </submittedName>
</protein>
<dbReference type="GO" id="GO:0006935">
    <property type="term" value="P:chemotaxis"/>
    <property type="evidence" value="ECO:0007669"/>
    <property type="project" value="InterPro"/>
</dbReference>
<dbReference type="PROSITE" id="PS50111">
    <property type="entry name" value="CHEMOTAXIS_TRANSDUC_2"/>
    <property type="match status" value="1"/>
</dbReference>
<proteinExistence type="inferred from homology"/>
<dbReference type="SUPFAM" id="SSF158472">
    <property type="entry name" value="HAMP domain-like"/>
    <property type="match status" value="1"/>
</dbReference>
<feature type="domain" description="Phytochrome chromophore attachment site" evidence="8">
    <location>
        <begin position="450"/>
        <end position="586"/>
    </location>
</feature>
<dbReference type="PANTHER" id="PTHR32089:SF114">
    <property type="entry name" value="METHYL-ACCEPTING CHEMOTAXIS PROTEIN MCPB"/>
    <property type="match status" value="1"/>
</dbReference>
<dbReference type="CDD" id="cd06225">
    <property type="entry name" value="HAMP"/>
    <property type="match status" value="2"/>
</dbReference>
<dbReference type="InterPro" id="IPR003660">
    <property type="entry name" value="HAMP_dom"/>
</dbReference>
<evidence type="ECO:0000313" key="11">
    <source>
        <dbReference type="EMBL" id="MBR8826511.1"/>
    </source>
</evidence>
<keyword evidence="5" id="KW-0175">Coiled coil</keyword>
<evidence type="ECO:0000256" key="1">
    <source>
        <dbReference type="ARBA" id="ARBA00022500"/>
    </source>
</evidence>
<dbReference type="SUPFAM" id="SSF103190">
    <property type="entry name" value="Sensory domain-like"/>
    <property type="match status" value="1"/>
</dbReference>
<dbReference type="InterPro" id="IPR004090">
    <property type="entry name" value="Chemotax_Me-accpt_rcpt"/>
</dbReference>
<dbReference type="Gene3D" id="3.30.450.40">
    <property type="match status" value="3"/>
</dbReference>
<dbReference type="SMART" id="SM00304">
    <property type="entry name" value="HAMP"/>
    <property type="match status" value="2"/>
</dbReference>